<dbReference type="Pfam" id="PF00654">
    <property type="entry name" value="Voltage_CLC"/>
    <property type="match status" value="1"/>
</dbReference>
<proteinExistence type="predicted"/>
<evidence type="ECO:0000256" key="5">
    <source>
        <dbReference type="ARBA" id="ARBA00022989"/>
    </source>
</evidence>
<keyword evidence="10" id="KW-0868">Chloride</keyword>
<keyword evidence="2" id="KW-0813">Transport</keyword>
<dbReference type="InterPro" id="IPR014743">
    <property type="entry name" value="Cl-channel_core"/>
</dbReference>
<accession>A0ABD1KWR8</accession>
<evidence type="ECO:0000256" key="2">
    <source>
        <dbReference type="ARBA" id="ARBA00022448"/>
    </source>
</evidence>
<reference evidence="12 13" key="1">
    <citation type="submission" date="2024-09" db="EMBL/GenBank/DDBJ databases">
        <title>A chromosome-level genome assembly of Gray's grenadier anchovy, Coilia grayii.</title>
        <authorList>
            <person name="Fu Z."/>
        </authorList>
    </citation>
    <scope>NUCLEOTIDE SEQUENCE [LARGE SCALE GENOMIC DNA]</scope>
    <source>
        <strain evidence="12">G4</strain>
        <tissue evidence="12">Muscle</tissue>
    </source>
</reference>
<evidence type="ECO:0000256" key="11">
    <source>
        <dbReference type="SAM" id="Phobius"/>
    </source>
</evidence>
<keyword evidence="13" id="KW-1185">Reference proteome</keyword>
<keyword evidence="9" id="KW-0407">Ion channel</keyword>
<feature type="transmembrane region" description="Helical" evidence="11">
    <location>
        <begin position="161"/>
        <end position="180"/>
    </location>
</feature>
<evidence type="ECO:0000256" key="9">
    <source>
        <dbReference type="ARBA" id="ARBA00023173"/>
    </source>
</evidence>
<dbReference type="GO" id="GO:0034707">
    <property type="term" value="C:chloride channel complex"/>
    <property type="evidence" value="ECO:0007669"/>
    <property type="project" value="UniProtKB-KW"/>
</dbReference>
<dbReference type="Proteomes" id="UP001591681">
    <property type="component" value="Unassembled WGS sequence"/>
</dbReference>
<dbReference type="PANTHER" id="PTHR45720">
    <property type="entry name" value="CHLORIDE CHANNEL PROTEIN 2"/>
    <property type="match status" value="1"/>
</dbReference>
<protein>
    <recommendedName>
        <fullName evidence="14">Chloride channel protein</fullName>
    </recommendedName>
</protein>
<dbReference type="CDD" id="cd03683">
    <property type="entry name" value="ClC_1_like"/>
    <property type="match status" value="1"/>
</dbReference>
<dbReference type="EMBL" id="JBHFQA010000001">
    <property type="protein sequence ID" value="KAL2103587.1"/>
    <property type="molecule type" value="Genomic_DNA"/>
</dbReference>
<dbReference type="AlphaFoldDB" id="A0ABD1KWR8"/>
<keyword evidence="8 11" id="KW-0472">Membrane</keyword>
<sequence length="709" mass="76715">MRAFQCSPEKAVEYLAMNEGLSVIHAEEMLTASTTQPWKPWRCLRWMVKECVQRTQAAVSSVLGLHWLCYVALGVVTALVSFAMNLTVAKLLRAHNWLYSQLEGHAVLQFLCWTLYPASLCALSTSFSHSICPHSAGSGVPEVRCMLAGVELPDYLSISHLFAKLVGLTCALAAGSTVFLGKVGPFVHLSTMLGAYLHRLCASAAGKEEQKPKQEMLVVSAAVGVASCFGAPISGVLFSVEVMGTHYAVRDYYPSLLAAACGALTFRLLSVLSREQETVQALFKTTYSTSLPFQPVEILAFAALGLLCGALSCVYLFCHRWILQFVRTNRILAKIMATEKALYSGGVVFLLACATFPLSAGHFMAAKLSMSQLLSSLLEETQGYVLSQNASVPQGAEDLLWQAWSPSGTTIFVTLGVFLFMKLWMLVLACTLPIPAGYFMPVFIYGAAVGRLLGEGLTHVSANGTSSQGTAPAINPGGYALAGAAAFSGAVTHSLSPALLALELTGQHTHAVPVLLATLLANALARSHHRPSFYDAIAIVKKLPHPLSLVRTCPKLLSVRLGQVIQAPTTVVEKQSGVTHIQQLLNSSPESVFPVVDCQESRVLLGSVSRLQLEAFLHAHRDGGLAKKLVDHWSFQPVKIQLSAEATFKQAYSVLTAVREQCLFVTERGRLVGVITWSEIKRIMEEFTKATTLHHQTAERMKSNHIPTS</sequence>
<keyword evidence="7" id="KW-0129">CBS domain</keyword>
<evidence type="ECO:0000256" key="4">
    <source>
        <dbReference type="ARBA" id="ARBA00022737"/>
    </source>
</evidence>
<dbReference type="GO" id="GO:0005254">
    <property type="term" value="F:chloride channel activity"/>
    <property type="evidence" value="ECO:0007669"/>
    <property type="project" value="UniProtKB-KW"/>
</dbReference>
<dbReference type="Gene3D" id="1.10.3080.10">
    <property type="entry name" value="Clc chloride channel"/>
    <property type="match status" value="1"/>
</dbReference>
<keyword evidence="4" id="KW-0677">Repeat</keyword>
<evidence type="ECO:0000256" key="6">
    <source>
        <dbReference type="ARBA" id="ARBA00023065"/>
    </source>
</evidence>
<comment type="caution">
    <text evidence="12">The sequence shown here is derived from an EMBL/GenBank/DDBJ whole genome shotgun (WGS) entry which is preliminary data.</text>
</comment>
<gene>
    <name evidence="12" type="ORF">ACEWY4_000455</name>
</gene>
<evidence type="ECO:0000256" key="8">
    <source>
        <dbReference type="ARBA" id="ARBA00023136"/>
    </source>
</evidence>
<organism evidence="12 13">
    <name type="scientific">Coilia grayii</name>
    <name type="common">Gray's grenadier anchovy</name>
    <dbReference type="NCBI Taxonomy" id="363190"/>
    <lineage>
        <taxon>Eukaryota</taxon>
        <taxon>Metazoa</taxon>
        <taxon>Chordata</taxon>
        <taxon>Craniata</taxon>
        <taxon>Vertebrata</taxon>
        <taxon>Euteleostomi</taxon>
        <taxon>Actinopterygii</taxon>
        <taxon>Neopterygii</taxon>
        <taxon>Teleostei</taxon>
        <taxon>Clupei</taxon>
        <taxon>Clupeiformes</taxon>
        <taxon>Clupeoidei</taxon>
        <taxon>Engraulidae</taxon>
        <taxon>Coilinae</taxon>
        <taxon>Coilia</taxon>
    </lineage>
</organism>
<evidence type="ECO:0000313" key="12">
    <source>
        <dbReference type="EMBL" id="KAL2103587.1"/>
    </source>
</evidence>
<keyword evidence="9" id="KW-0869">Chloride channel</keyword>
<dbReference type="FunFam" id="1.10.3080.10:FF:000012">
    <property type="entry name" value="Chloride channel K"/>
    <property type="match status" value="1"/>
</dbReference>
<comment type="subcellular location">
    <subcellularLocation>
        <location evidence="1">Membrane</location>
        <topology evidence="1">Multi-pass membrane protein</topology>
    </subcellularLocation>
</comment>
<feature type="transmembrane region" description="Helical" evidence="11">
    <location>
        <begin position="342"/>
        <end position="365"/>
    </location>
</feature>
<dbReference type="PANTHER" id="PTHR45720:SF3">
    <property type="entry name" value="CHLORIDE CHANNEL PROTEIN CLC-KB"/>
    <property type="match status" value="1"/>
</dbReference>
<dbReference type="PRINTS" id="PR00762">
    <property type="entry name" value="CLCHANNEL"/>
</dbReference>
<evidence type="ECO:0008006" key="14">
    <source>
        <dbReference type="Google" id="ProtNLM"/>
    </source>
</evidence>
<feature type="transmembrane region" description="Helical" evidence="11">
    <location>
        <begin position="65"/>
        <end position="88"/>
    </location>
</feature>
<evidence type="ECO:0000256" key="3">
    <source>
        <dbReference type="ARBA" id="ARBA00022692"/>
    </source>
</evidence>
<dbReference type="InterPro" id="IPR001807">
    <property type="entry name" value="ClC"/>
</dbReference>
<evidence type="ECO:0000256" key="7">
    <source>
        <dbReference type="ARBA" id="ARBA00023122"/>
    </source>
</evidence>
<keyword evidence="6" id="KW-0406">Ion transport</keyword>
<evidence type="ECO:0000256" key="10">
    <source>
        <dbReference type="ARBA" id="ARBA00023214"/>
    </source>
</evidence>
<dbReference type="InterPro" id="IPR050970">
    <property type="entry name" value="Cl_channel_volt-gated"/>
</dbReference>
<keyword evidence="3 11" id="KW-0812">Transmembrane</keyword>
<evidence type="ECO:0000256" key="1">
    <source>
        <dbReference type="ARBA" id="ARBA00004141"/>
    </source>
</evidence>
<dbReference type="Gene3D" id="3.10.580.10">
    <property type="entry name" value="CBS-domain"/>
    <property type="match status" value="1"/>
</dbReference>
<keyword evidence="5 11" id="KW-1133">Transmembrane helix</keyword>
<dbReference type="SUPFAM" id="SSF54631">
    <property type="entry name" value="CBS-domain pair"/>
    <property type="match status" value="1"/>
</dbReference>
<dbReference type="InterPro" id="IPR046342">
    <property type="entry name" value="CBS_dom_sf"/>
</dbReference>
<feature type="transmembrane region" description="Helical" evidence="11">
    <location>
        <begin position="298"/>
        <end position="322"/>
    </location>
</feature>
<dbReference type="SUPFAM" id="SSF81340">
    <property type="entry name" value="Clc chloride channel"/>
    <property type="match status" value="1"/>
</dbReference>
<feature type="transmembrane region" description="Helical" evidence="11">
    <location>
        <begin position="217"/>
        <end position="240"/>
    </location>
</feature>
<evidence type="ECO:0000313" key="13">
    <source>
        <dbReference type="Proteomes" id="UP001591681"/>
    </source>
</evidence>
<name>A0ABD1KWR8_9TELE</name>